<organism evidence="1 2">
    <name type="scientific">Piromyces finnis</name>
    <dbReference type="NCBI Taxonomy" id="1754191"/>
    <lineage>
        <taxon>Eukaryota</taxon>
        <taxon>Fungi</taxon>
        <taxon>Fungi incertae sedis</taxon>
        <taxon>Chytridiomycota</taxon>
        <taxon>Chytridiomycota incertae sedis</taxon>
        <taxon>Neocallimastigomycetes</taxon>
        <taxon>Neocallimastigales</taxon>
        <taxon>Neocallimastigaceae</taxon>
        <taxon>Piromyces</taxon>
    </lineage>
</organism>
<keyword evidence="2" id="KW-1185">Reference proteome</keyword>
<gene>
    <name evidence="1" type="ORF">BCR36DRAFT_580372</name>
</gene>
<dbReference type="PANTHER" id="PTHR12271:SF40">
    <property type="entry name" value="POLY(A) RNA POLYMERASE GLD2"/>
    <property type="match status" value="1"/>
</dbReference>
<protein>
    <submittedName>
        <fullName evidence="1">Uncharacterized protein</fullName>
    </submittedName>
</protein>
<comment type="caution">
    <text evidence="1">The sequence shown here is derived from an EMBL/GenBank/DDBJ whole genome shotgun (WGS) entry which is preliminary data.</text>
</comment>
<name>A0A1Y1VJB9_9FUNG</name>
<sequence length="130" mass="15485">MKFDERVRDIVMIVKKWAKERCINSSKDRTFASYTYVLLCIAYFQKIDPLVLPNLQNKISNLEMFEVDVNVFNKLINEDLSGYYSEKVKFYNDIQKISLYFISKNESSRSELLLGLFKFYGCDYHPEDFI</sequence>
<evidence type="ECO:0000313" key="2">
    <source>
        <dbReference type="Proteomes" id="UP000193719"/>
    </source>
</evidence>
<dbReference type="SUPFAM" id="SSF81631">
    <property type="entry name" value="PAP/OAS1 substrate-binding domain"/>
    <property type="match status" value="1"/>
</dbReference>
<dbReference type="STRING" id="1754191.A0A1Y1VJB9"/>
<dbReference type="OrthoDB" id="2274644at2759"/>
<dbReference type="GO" id="GO:0031123">
    <property type="term" value="P:RNA 3'-end processing"/>
    <property type="evidence" value="ECO:0007669"/>
    <property type="project" value="TreeGrafter"/>
</dbReference>
<dbReference type="AlphaFoldDB" id="A0A1Y1VJB9"/>
<reference evidence="1 2" key="1">
    <citation type="submission" date="2016-08" db="EMBL/GenBank/DDBJ databases">
        <title>Genomes of anaerobic fungi encode conserved fungal cellulosomes for biomass hydrolysis.</title>
        <authorList>
            <consortium name="DOE Joint Genome Institute"/>
            <person name="Haitjema C.H."/>
            <person name="Gilmore S.P."/>
            <person name="Henske J.K."/>
            <person name="Solomon K.V."/>
            <person name="De Groot R."/>
            <person name="Kuo A."/>
            <person name="Mondo S.J."/>
            <person name="Salamov A.A."/>
            <person name="Labutti K."/>
            <person name="Zhao Z."/>
            <person name="Chiniquy J."/>
            <person name="Barry K."/>
            <person name="Brewer H.M."/>
            <person name="Purvine S.O."/>
            <person name="Wright A.T."/>
            <person name="Boxma B."/>
            <person name="Van Alen T."/>
            <person name="Hackstein J.H."/>
            <person name="Baker S.E."/>
            <person name="Grigoriev I.V."/>
            <person name="O'Malley M.A."/>
        </authorList>
    </citation>
    <scope>NUCLEOTIDE SEQUENCE [LARGE SCALE GENOMIC DNA]</scope>
    <source>
        <strain evidence="2">finn</strain>
    </source>
</reference>
<evidence type="ECO:0000313" key="1">
    <source>
        <dbReference type="EMBL" id="ORX57803.1"/>
    </source>
</evidence>
<dbReference type="PANTHER" id="PTHR12271">
    <property type="entry name" value="POLY A POLYMERASE CID PAP -RELATED"/>
    <property type="match status" value="1"/>
</dbReference>
<reference evidence="1 2" key="2">
    <citation type="submission" date="2016-08" db="EMBL/GenBank/DDBJ databases">
        <title>Pervasive Adenine N6-methylation of Active Genes in Fungi.</title>
        <authorList>
            <consortium name="DOE Joint Genome Institute"/>
            <person name="Mondo S.J."/>
            <person name="Dannebaum R.O."/>
            <person name="Kuo R.C."/>
            <person name="Labutti K."/>
            <person name="Haridas S."/>
            <person name="Kuo A."/>
            <person name="Salamov A."/>
            <person name="Ahrendt S.R."/>
            <person name="Lipzen A."/>
            <person name="Sullivan W."/>
            <person name="Andreopoulos W.B."/>
            <person name="Clum A."/>
            <person name="Lindquist E."/>
            <person name="Daum C."/>
            <person name="Ramamoorthy G.K."/>
            <person name="Gryganskyi A."/>
            <person name="Culley D."/>
            <person name="Magnuson J.K."/>
            <person name="James T.Y."/>
            <person name="O'Malley M.A."/>
            <person name="Stajich J.E."/>
            <person name="Spatafora J.W."/>
            <person name="Visel A."/>
            <person name="Grigoriev I.V."/>
        </authorList>
    </citation>
    <scope>NUCLEOTIDE SEQUENCE [LARGE SCALE GENOMIC DNA]</scope>
    <source>
        <strain evidence="2">finn</strain>
    </source>
</reference>
<accession>A0A1Y1VJB9</accession>
<dbReference type="EMBL" id="MCFH01000005">
    <property type="protein sequence ID" value="ORX57803.1"/>
    <property type="molecule type" value="Genomic_DNA"/>
</dbReference>
<dbReference type="GO" id="GO:0016779">
    <property type="term" value="F:nucleotidyltransferase activity"/>
    <property type="evidence" value="ECO:0007669"/>
    <property type="project" value="TreeGrafter"/>
</dbReference>
<dbReference type="Gene3D" id="1.10.1410.10">
    <property type="match status" value="1"/>
</dbReference>
<proteinExistence type="predicted"/>
<dbReference type="Proteomes" id="UP000193719">
    <property type="component" value="Unassembled WGS sequence"/>
</dbReference>